<feature type="compositionally biased region" description="Low complexity" evidence="1">
    <location>
        <begin position="1"/>
        <end position="13"/>
    </location>
</feature>
<comment type="caution">
    <text evidence="2">The sequence shown here is derived from an EMBL/GenBank/DDBJ whole genome shotgun (WGS) entry which is preliminary data.</text>
</comment>
<accession>A0AAI9XJ50</accession>
<gene>
    <name evidence="2" type="ORF">CMEL01_05980</name>
</gene>
<dbReference type="AlphaFoldDB" id="A0AAI9XJ50"/>
<dbReference type="Proteomes" id="UP001239795">
    <property type="component" value="Unassembled WGS sequence"/>
</dbReference>
<reference evidence="2 3" key="1">
    <citation type="submission" date="2016-10" db="EMBL/GenBank/DDBJ databases">
        <title>The genome sequence of Colletotrichum fioriniae PJ7.</title>
        <authorList>
            <person name="Baroncelli R."/>
        </authorList>
    </citation>
    <scope>NUCLEOTIDE SEQUENCE [LARGE SCALE GENOMIC DNA]</scope>
    <source>
        <strain evidence="2">Col 31</strain>
    </source>
</reference>
<organism evidence="2 3">
    <name type="scientific">Colletotrichum melonis</name>
    <dbReference type="NCBI Taxonomy" id="1209925"/>
    <lineage>
        <taxon>Eukaryota</taxon>
        <taxon>Fungi</taxon>
        <taxon>Dikarya</taxon>
        <taxon>Ascomycota</taxon>
        <taxon>Pezizomycotina</taxon>
        <taxon>Sordariomycetes</taxon>
        <taxon>Hypocreomycetidae</taxon>
        <taxon>Glomerellales</taxon>
        <taxon>Glomerellaceae</taxon>
        <taxon>Colletotrichum</taxon>
        <taxon>Colletotrichum acutatum species complex</taxon>
    </lineage>
</organism>
<sequence length="132" mass="14771">ASRSRTTTHSTVSLIHGRTTTQQLRHPSRGPRPEAGTIWSLIASASRLGRLVRPLFCDLLLTVPSRLGRQHCYRCLRQLRLVDNDVLQTQDARLGGARDNIIRGTLTLAVGDWRRQTTDGRPLGGKKVKVRQ</sequence>
<name>A0AAI9XJ50_9PEZI</name>
<evidence type="ECO:0000256" key="1">
    <source>
        <dbReference type="SAM" id="MobiDB-lite"/>
    </source>
</evidence>
<evidence type="ECO:0000313" key="3">
    <source>
        <dbReference type="Proteomes" id="UP001239795"/>
    </source>
</evidence>
<keyword evidence="3" id="KW-1185">Reference proteome</keyword>
<evidence type="ECO:0000313" key="2">
    <source>
        <dbReference type="EMBL" id="KAK1451406.1"/>
    </source>
</evidence>
<feature type="region of interest" description="Disordered" evidence="1">
    <location>
        <begin position="1"/>
        <end position="35"/>
    </location>
</feature>
<protein>
    <submittedName>
        <fullName evidence="2">Uncharacterized protein</fullName>
    </submittedName>
</protein>
<dbReference type="EMBL" id="MLGG01000046">
    <property type="protein sequence ID" value="KAK1451406.1"/>
    <property type="molecule type" value="Genomic_DNA"/>
</dbReference>
<feature type="non-terminal residue" evidence="2">
    <location>
        <position position="1"/>
    </location>
</feature>
<proteinExistence type="predicted"/>